<reference evidence="10 11" key="2">
    <citation type="submission" date="2024-10" db="EMBL/GenBank/DDBJ databases">
        <authorList>
            <person name="Ryan C."/>
        </authorList>
    </citation>
    <scope>NUCLEOTIDE SEQUENCE [LARGE SCALE GENOMIC DNA]</scope>
</reference>
<dbReference type="SMART" id="SM00443">
    <property type="entry name" value="G_patch"/>
    <property type="match status" value="1"/>
</dbReference>
<feature type="compositionally biased region" description="Basic and acidic residues" evidence="8">
    <location>
        <begin position="181"/>
        <end position="198"/>
    </location>
</feature>
<evidence type="ECO:0000313" key="10">
    <source>
        <dbReference type="EMBL" id="CAL4947138.1"/>
    </source>
</evidence>
<gene>
    <name evidence="10" type="ORF">URODEC1_LOCUS36563</name>
</gene>
<dbReference type="InterPro" id="IPR000467">
    <property type="entry name" value="G_patch_dom"/>
</dbReference>
<dbReference type="Pfam" id="PF12457">
    <property type="entry name" value="TIP_N"/>
    <property type="match status" value="1"/>
</dbReference>
<keyword evidence="6 7" id="KW-0539">Nucleus</keyword>
<evidence type="ECO:0000256" key="5">
    <source>
        <dbReference type="ARBA" id="ARBA00023187"/>
    </source>
</evidence>
<evidence type="ECO:0000256" key="7">
    <source>
        <dbReference type="PIRNR" id="PIRNR017706"/>
    </source>
</evidence>
<evidence type="ECO:0000256" key="4">
    <source>
        <dbReference type="ARBA" id="ARBA00022728"/>
    </source>
</evidence>
<name>A0ABC8YP28_9POAL</name>
<proteinExistence type="inferred from homology"/>
<keyword evidence="3 7" id="KW-0507">mRNA processing</keyword>
<dbReference type="GO" id="GO:0008380">
    <property type="term" value="P:RNA splicing"/>
    <property type="evidence" value="ECO:0007669"/>
    <property type="project" value="UniProtKB-KW"/>
</dbReference>
<dbReference type="GO" id="GO:0005681">
    <property type="term" value="C:spliceosomal complex"/>
    <property type="evidence" value="ECO:0007669"/>
    <property type="project" value="UniProtKB-KW"/>
</dbReference>
<dbReference type="Pfam" id="PF07842">
    <property type="entry name" value="GCFC"/>
    <property type="match status" value="1"/>
</dbReference>
<evidence type="ECO:0000256" key="1">
    <source>
        <dbReference type="ARBA" id="ARBA00004123"/>
    </source>
</evidence>
<keyword evidence="4 7" id="KW-0747">Spliceosome</keyword>
<dbReference type="GO" id="GO:0006397">
    <property type="term" value="P:mRNA processing"/>
    <property type="evidence" value="ECO:0007669"/>
    <property type="project" value="UniProtKB-KW"/>
</dbReference>
<dbReference type="InterPro" id="IPR022159">
    <property type="entry name" value="STIP/TFIP11_N"/>
</dbReference>
<dbReference type="PIRSF" id="PIRSF017706">
    <property type="entry name" value="TFIP11"/>
    <property type="match status" value="1"/>
</dbReference>
<comment type="similarity">
    <text evidence="2 7">Belongs to the TFP11/STIP family.</text>
</comment>
<evidence type="ECO:0000313" key="11">
    <source>
        <dbReference type="Proteomes" id="UP001497457"/>
    </source>
</evidence>
<dbReference type="PROSITE" id="PS50174">
    <property type="entry name" value="G_PATCH"/>
    <property type="match status" value="1"/>
</dbReference>
<evidence type="ECO:0000259" key="9">
    <source>
        <dbReference type="PROSITE" id="PS50174"/>
    </source>
</evidence>
<feature type="region of interest" description="Disordered" evidence="8">
    <location>
        <begin position="1"/>
        <end position="309"/>
    </location>
</feature>
<dbReference type="AlphaFoldDB" id="A0ABC8YP28"/>
<feature type="compositionally biased region" description="Basic and acidic residues" evidence="8">
    <location>
        <begin position="1"/>
        <end position="13"/>
    </location>
</feature>
<dbReference type="InterPro" id="IPR022783">
    <property type="entry name" value="GCFC_dom"/>
</dbReference>
<keyword evidence="5 7" id="KW-0508">mRNA splicing</keyword>
<dbReference type="Pfam" id="PF01585">
    <property type="entry name" value="G-patch"/>
    <property type="match status" value="1"/>
</dbReference>
<reference evidence="11" key="1">
    <citation type="submission" date="2024-06" db="EMBL/GenBank/DDBJ databases">
        <authorList>
            <person name="Ryan C."/>
        </authorList>
    </citation>
    <scope>NUCLEOTIDE SEQUENCE [LARGE SCALE GENOMIC DNA]</scope>
</reference>
<evidence type="ECO:0000256" key="6">
    <source>
        <dbReference type="ARBA" id="ARBA00023242"/>
    </source>
</evidence>
<dbReference type="InterPro" id="IPR024933">
    <property type="entry name" value="TFP11"/>
</dbReference>
<evidence type="ECO:0000256" key="3">
    <source>
        <dbReference type="ARBA" id="ARBA00022664"/>
    </source>
</evidence>
<evidence type="ECO:0000256" key="8">
    <source>
        <dbReference type="SAM" id="MobiDB-lite"/>
    </source>
</evidence>
<dbReference type="PANTHER" id="PTHR23329:SF1">
    <property type="entry name" value="TUFTELIN-INTERACTING PROTEIN 11"/>
    <property type="match status" value="1"/>
</dbReference>
<dbReference type="InterPro" id="IPR045211">
    <property type="entry name" value="TFP11/STIP/Ntr1"/>
</dbReference>
<protein>
    <recommendedName>
        <fullName evidence="9">G-patch domain-containing protein</fullName>
    </recommendedName>
</protein>
<evidence type="ECO:0000256" key="2">
    <source>
        <dbReference type="ARBA" id="ARBA00010900"/>
    </source>
</evidence>
<keyword evidence="11" id="KW-1185">Reference proteome</keyword>
<comment type="subcellular location">
    <subcellularLocation>
        <location evidence="1 7">Nucleus</location>
    </subcellularLocation>
</comment>
<organism evidence="10 11">
    <name type="scientific">Urochloa decumbens</name>
    <dbReference type="NCBI Taxonomy" id="240449"/>
    <lineage>
        <taxon>Eukaryota</taxon>
        <taxon>Viridiplantae</taxon>
        <taxon>Streptophyta</taxon>
        <taxon>Embryophyta</taxon>
        <taxon>Tracheophyta</taxon>
        <taxon>Spermatophyta</taxon>
        <taxon>Magnoliopsida</taxon>
        <taxon>Liliopsida</taxon>
        <taxon>Poales</taxon>
        <taxon>Poaceae</taxon>
        <taxon>PACMAD clade</taxon>
        <taxon>Panicoideae</taxon>
        <taxon>Panicodae</taxon>
        <taxon>Paniceae</taxon>
        <taxon>Melinidinae</taxon>
        <taxon>Urochloa</taxon>
    </lineage>
</organism>
<dbReference type="EMBL" id="OZ075127">
    <property type="protein sequence ID" value="CAL4947138.1"/>
    <property type="molecule type" value="Genomic_DNA"/>
</dbReference>
<feature type="domain" description="G-patch" evidence="9">
    <location>
        <begin position="216"/>
        <end position="262"/>
    </location>
</feature>
<dbReference type="PANTHER" id="PTHR23329">
    <property type="entry name" value="TUFTELIN-INTERACTING PROTEIN 11-RELATED"/>
    <property type="match status" value="1"/>
</dbReference>
<sequence length="880" mass="99120">MPNEPTRKNEGRDASASNRLELKRSRGNAFGSNWSMHAYGKTSPNPSPNSGPTEKTVRSSRDSLLFLRPIANNGERTRGVAMDGGGGERARRARHDAIYGIFAEANSDYDSDDEGSRRRKRRREATEPDLSKPVRFVSTGYATPSQEPEHVPVNAAAKEEDAMAGTEDIEPLPAMFGKISEGARARREEMERERDAAARRRQASSGKPAPPGSVHSNTTVARIMKMMRYNPGMGLGKDGQGRTEPLEAISRSKNAGLGYVDRFKKPSMPEPAKENLPPPPARPPATKERQQRWSKKAGARKPPVSTKDALPAMMRDDEEHTAPAAVVQKVIDRRGPQERVLTDLRGLNDEQAEMEAAGDVPMPELQYNARLLFDDAAADVLSLRWQLRREQEKADSLAREQEKLSTQEAAQRRHLQFTETISGILEHVRVDDAAGALTLEGLLLTFRDLKARFREEFEMCGVAWIACQFAHPLLMGIFHGWQPLEDPSVGLEAMSSWKDLLEEGDQPYDFSNGAASRAPYAQLATEVIVPPVRVSGTNSWDARDPEPMLEFLKAWDRALPPVAVRLILEQVVIPKLSAAVESWDPRRESVPVHVWVHPWLPMLEQRNIETLCHSIRYKLSSVLRVWQAHDASAHALLSPWQNVFDSATWEGLMARYIVPKLKMALQEFQINPADQKLDQFNWVMLWASTIPVHHMVPMLEVDFFSKWHQVLYHWLCSPNPDFNEIINWYKGWKGLFPPELLANERIRMLLTLGLDMMNRAAEGLEVVQPGTTENLEYLRGTEKRPIDAAPKESWLPSCHAVLGTTMTDDLSFKECIQAYAMEKGLLFMPRVGKFYNGMPVYEFGTVSICLDSVKRVVYAQLREGAERWSVVSLSQVLEMN</sequence>
<dbReference type="Proteomes" id="UP001497457">
    <property type="component" value="Chromosome 17b"/>
</dbReference>
<accession>A0ABC8YP28</accession>